<comment type="similarity">
    <text evidence="3">Belongs to the vesivirus VP2 protein family.</text>
</comment>
<dbReference type="Pfam" id="PF05332">
    <property type="entry name" value="Vesi_VP2"/>
    <property type="match status" value="1"/>
</dbReference>
<name>A0A076E586_FCV</name>
<dbReference type="EMBL" id="KM016908">
    <property type="protein sequence ID" value="AII00834.1"/>
    <property type="molecule type" value="Genomic_RNA"/>
</dbReference>
<protein>
    <recommendedName>
        <fullName evidence="4">Minor capsid protein VP2</fullName>
    </recommendedName>
</protein>
<evidence type="ECO:0000256" key="3">
    <source>
        <dbReference type="ARBA" id="ARBA00007498"/>
    </source>
</evidence>
<evidence type="ECO:0000256" key="4">
    <source>
        <dbReference type="ARBA" id="ARBA00022269"/>
    </source>
</evidence>
<accession>A0A076E586</accession>
<keyword evidence="7" id="KW-1232">Capsid decoration protein</keyword>
<keyword evidence="6" id="KW-0946">Virion</keyword>
<dbReference type="SMR" id="A0A076E586"/>
<dbReference type="GO" id="GO:0030430">
    <property type="term" value="C:host cell cytoplasm"/>
    <property type="evidence" value="ECO:0007669"/>
    <property type="project" value="UniProtKB-SubCell"/>
</dbReference>
<sequence length="107" mass="12234">MNSILGLIDTVTNTIGKAQQIELDKAALGQSRELALKRINLDQQALNNQVEQFNKILEQRVHGPIQSVRLARAAGFRVDPYSYTNQNFYDDQLNAIRLSYRNLFKNL</sequence>
<evidence type="ECO:0000256" key="2">
    <source>
        <dbReference type="ARBA" id="ARBA00004328"/>
    </source>
</evidence>
<evidence type="ECO:0000313" key="10">
    <source>
        <dbReference type="EMBL" id="AII00834.1"/>
    </source>
</evidence>
<dbReference type="GO" id="GO:0098021">
    <property type="term" value="C:viral capsid, decoration"/>
    <property type="evidence" value="ECO:0007669"/>
    <property type="project" value="UniProtKB-KW"/>
</dbReference>
<evidence type="ECO:0000256" key="1">
    <source>
        <dbReference type="ARBA" id="ARBA00004192"/>
    </source>
</evidence>
<comment type="subunit">
    <text evidence="9">Homooligomer. The portal-like structure consists in 12 copies of VP2. Interacts with capsid protein VP1.</text>
</comment>
<evidence type="ECO:0000256" key="5">
    <source>
        <dbReference type="ARBA" id="ARBA00022561"/>
    </source>
</evidence>
<keyword evidence="5" id="KW-0167">Capsid protein</keyword>
<evidence type="ECO:0000256" key="7">
    <source>
        <dbReference type="ARBA" id="ARBA00023093"/>
    </source>
</evidence>
<evidence type="ECO:0000256" key="6">
    <source>
        <dbReference type="ARBA" id="ARBA00022844"/>
    </source>
</evidence>
<evidence type="ECO:0000256" key="8">
    <source>
        <dbReference type="ARBA" id="ARBA00023200"/>
    </source>
</evidence>
<gene>
    <name evidence="10" type="primary">VP3</name>
</gene>
<dbReference type="Proteomes" id="UP000139976">
    <property type="component" value="Genome"/>
</dbReference>
<reference evidence="10 11" key="1">
    <citation type="journal article" date="2014" name="Genome Announc.">
        <title>Complete Genome Sequence of Feline Calicivirus Strain HRB-SS from a Cat in Heilongjiang Province, Northeastern China.</title>
        <authorList>
            <person name="Liu C."/>
            <person name="Liu Y."/>
            <person name="Liu D."/>
            <person name="Guo D."/>
            <person name="Liu M."/>
            <person name="Li Y."/>
            <person name="Qu L."/>
        </authorList>
    </citation>
    <scope>NUCLEOTIDE SEQUENCE [LARGE SCALE GENOMIC DNA]</scope>
    <source>
        <strain evidence="10">HRB-SS</strain>
    </source>
</reference>
<organism evidence="10 11">
    <name type="scientific">Feline calicivirus</name>
    <name type="common">FCV</name>
    <dbReference type="NCBI Taxonomy" id="11978"/>
    <lineage>
        <taxon>Viruses</taxon>
        <taxon>Riboviria</taxon>
        <taxon>Orthornavirae</taxon>
        <taxon>Pisuviricota</taxon>
        <taxon>Pisoniviricetes</taxon>
        <taxon>Picornavirales</taxon>
        <taxon>Caliciviridae</taxon>
        <taxon>Vesivirus</taxon>
        <taxon>Vesivirus felis</taxon>
    </lineage>
</organism>
<evidence type="ECO:0000313" key="11">
    <source>
        <dbReference type="Proteomes" id="UP000139976"/>
    </source>
</evidence>
<keyword evidence="8" id="KW-1035">Host cytoplasm</keyword>
<dbReference type="InterPro" id="IPR007996">
    <property type="entry name" value="Vesivirus_VP2"/>
</dbReference>
<comment type="subcellular location">
    <subcellularLocation>
        <location evidence="1">Host cytoplasm</location>
    </subcellularLocation>
    <subcellularLocation>
        <location evidence="2">Virion</location>
    </subcellularLocation>
</comment>
<proteinExistence type="inferred from homology"/>
<evidence type="ECO:0000256" key="9">
    <source>
        <dbReference type="ARBA" id="ARBA00046962"/>
    </source>
</evidence>